<name>A0A485M4V4_9ZZZZ</name>
<reference evidence="1" key="1">
    <citation type="submission" date="2019-03" db="EMBL/GenBank/DDBJ databases">
        <authorList>
            <person name="Hao L."/>
        </authorList>
    </citation>
    <scope>NUCLEOTIDE SEQUENCE</scope>
</reference>
<dbReference type="EMBL" id="CAADRM010000152">
    <property type="protein sequence ID" value="VFU18504.1"/>
    <property type="molecule type" value="Genomic_DNA"/>
</dbReference>
<dbReference type="Gene3D" id="3.30.70.2200">
    <property type="match status" value="1"/>
</dbReference>
<evidence type="ECO:0000313" key="1">
    <source>
        <dbReference type="EMBL" id="VFU18504.1"/>
    </source>
</evidence>
<accession>A0A485M4V4</accession>
<gene>
    <name evidence="1" type="ORF">SCFA_840015</name>
</gene>
<organism evidence="1">
    <name type="scientific">anaerobic digester metagenome</name>
    <dbReference type="NCBI Taxonomy" id="1263854"/>
    <lineage>
        <taxon>unclassified sequences</taxon>
        <taxon>metagenomes</taxon>
        <taxon>ecological metagenomes</taxon>
    </lineage>
</organism>
<sequence>MKMFVAFDDTDTIDSDFGTGKLTRWFENELPEGCRLWGVVRQQLPVMEEIPYTSHNSSACAIIEAPDHSVLTGLIDRAVYHVERHSAPGSDPGVCVACENDPALARLKDFGLKCSRKIVTQKEALSACAGIHLSGHGGTNDGIIGAAAAVGLCAYGRSGRFIEYGRLRDFPPKVRVSELEAHGILVISTDREALTPAPDDMIDSQGWLRPRLWDGKAVLPVCRNAGQSWETLAKKHKKMRE</sequence>
<dbReference type="AlphaFoldDB" id="A0A485M4V4"/>
<proteinExistence type="predicted"/>
<protein>
    <submittedName>
        <fullName evidence="1">Uncharacterized protein</fullName>
    </submittedName>
</protein>